<keyword evidence="1" id="KW-0472">Membrane</keyword>
<name>A0A919BPZ4_STRFL</name>
<dbReference type="AlphaFoldDB" id="A0A919BPZ4"/>
<accession>A0A919BPZ4</accession>
<evidence type="ECO:0000313" key="3">
    <source>
        <dbReference type="Proteomes" id="UP000632849"/>
    </source>
</evidence>
<reference evidence="2" key="1">
    <citation type="journal article" date="2014" name="Int. J. Syst. Evol. Microbiol.">
        <title>Complete genome sequence of Corynebacterium casei LMG S-19264T (=DSM 44701T), isolated from a smear-ripened cheese.</title>
        <authorList>
            <consortium name="US DOE Joint Genome Institute (JGI-PGF)"/>
            <person name="Walter F."/>
            <person name="Albersmeier A."/>
            <person name="Kalinowski J."/>
            <person name="Ruckert C."/>
        </authorList>
    </citation>
    <scope>NUCLEOTIDE SEQUENCE</scope>
    <source>
        <strain evidence="2">JCM 4122</strain>
    </source>
</reference>
<proteinExistence type="predicted"/>
<keyword evidence="1" id="KW-0812">Transmembrane</keyword>
<keyword evidence="1" id="KW-1133">Transmembrane helix</keyword>
<organism evidence="2 3">
    <name type="scientific">Streptomyces filamentosus</name>
    <name type="common">Streptomyces roseosporus</name>
    <dbReference type="NCBI Taxonomy" id="67294"/>
    <lineage>
        <taxon>Bacteria</taxon>
        <taxon>Bacillati</taxon>
        <taxon>Actinomycetota</taxon>
        <taxon>Actinomycetes</taxon>
        <taxon>Kitasatosporales</taxon>
        <taxon>Streptomycetaceae</taxon>
        <taxon>Streptomyces</taxon>
    </lineage>
</organism>
<gene>
    <name evidence="2" type="ORF">GCM10017667_39320</name>
</gene>
<dbReference type="Proteomes" id="UP000632849">
    <property type="component" value="Unassembled WGS sequence"/>
</dbReference>
<protein>
    <submittedName>
        <fullName evidence="2">Uncharacterized protein</fullName>
    </submittedName>
</protein>
<evidence type="ECO:0000256" key="1">
    <source>
        <dbReference type="SAM" id="Phobius"/>
    </source>
</evidence>
<sequence>MATEPVGGTPVMKQTERFMTGGCLVLLILLILTGAGLVGTVGYTLWRIDNTTEKNRVAAEAELRNLIDHTARESAQTLRASATSDPVTLTALIGQRTGAPVITYDTTHNEFTAVVEKAVIYQRAGILGLRPNWITTCVTLTYALGPTRTWRVNTTTRETVSCLPSKQIGDLVRSAKQVLENLDNDLMTVTEAQLVLDQARSPGRLTVKKVAHGKRTTIVTAVLTDMAGTVDQCYLLTLPRPGNEVPGPVTAAPASSC</sequence>
<evidence type="ECO:0000313" key="2">
    <source>
        <dbReference type="EMBL" id="GHG04855.1"/>
    </source>
</evidence>
<reference evidence="2" key="2">
    <citation type="submission" date="2020-09" db="EMBL/GenBank/DDBJ databases">
        <authorList>
            <person name="Sun Q."/>
            <person name="Ohkuma M."/>
        </authorList>
    </citation>
    <scope>NUCLEOTIDE SEQUENCE</scope>
    <source>
        <strain evidence="2">JCM 4122</strain>
    </source>
</reference>
<keyword evidence="3" id="KW-1185">Reference proteome</keyword>
<dbReference type="EMBL" id="BNBE01000002">
    <property type="protein sequence ID" value="GHG04855.1"/>
    <property type="molecule type" value="Genomic_DNA"/>
</dbReference>
<feature type="transmembrane region" description="Helical" evidence="1">
    <location>
        <begin position="18"/>
        <end position="46"/>
    </location>
</feature>
<comment type="caution">
    <text evidence="2">The sequence shown here is derived from an EMBL/GenBank/DDBJ whole genome shotgun (WGS) entry which is preliminary data.</text>
</comment>